<feature type="transmembrane region" description="Helical" evidence="8">
    <location>
        <begin position="182"/>
        <end position="205"/>
    </location>
</feature>
<dbReference type="InterPro" id="IPR047817">
    <property type="entry name" value="ABC2_TM_bact-type"/>
</dbReference>
<evidence type="ECO:0000256" key="3">
    <source>
        <dbReference type="ARBA" id="ARBA00022448"/>
    </source>
</evidence>
<proteinExistence type="inferred from homology"/>
<dbReference type="PANTHER" id="PTHR30294">
    <property type="entry name" value="MEMBRANE COMPONENT OF ABC TRANSPORTER YHHJ-RELATED"/>
    <property type="match status" value="1"/>
</dbReference>
<keyword evidence="4" id="KW-1003">Cell membrane</keyword>
<dbReference type="PROSITE" id="PS51012">
    <property type="entry name" value="ABC_TM2"/>
    <property type="match status" value="1"/>
</dbReference>
<dbReference type="AlphaFoldDB" id="A0A1F4SDZ3"/>
<feature type="transmembrane region" description="Helical" evidence="8">
    <location>
        <begin position="261"/>
        <end position="284"/>
    </location>
</feature>
<comment type="similarity">
    <text evidence="2">Belongs to the ABC-2 integral membrane protein family.</text>
</comment>
<name>A0A1F4SDZ3_UNCSA</name>
<evidence type="ECO:0000313" key="11">
    <source>
        <dbReference type="Proteomes" id="UP000178417"/>
    </source>
</evidence>
<dbReference type="STRING" id="1802579.A2310_03375"/>
<dbReference type="InterPro" id="IPR051449">
    <property type="entry name" value="ABC-2_transporter_component"/>
</dbReference>
<evidence type="ECO:0000256" key="4">
    <source>
        <dbReference type="ARBA" id="ARBA00022475"/>
    </source>
</evidence>
<evidence type="ECO:0000256" key="7">
    <source>
        <dbReference type="ARBA" id="ARBA00023136"/>
    </source>
</evidence>
<dbReference type="Gene3D" id="3.40.1710.10">
    <property type="entry name" value="abc type-2 transporter like domain"/>
    <property type="match status" value="1"/>
</dbReference>
<feature type="transmembrane region" description="Helical" evidence="8">
    <location>
        <begin position="231"/>
        <end position="255"/>
    </location>
</feature>
<accession>A0A1F4SDZ3</accession>
<gene>
    <name evidence="10" type="ORF">A2310_03375</name>
</gene>
<evidence type="ECO:0000256" key="8">
    <source>
        <dbReference type="SAM" id="Phobius"/>
    </source>
</evidence>
<comment type="subcellular location">
    <subcellularLocation>
        <location evidence="1">Cell membrane</location>
        <topology evidence="1">Multi-pass membrane protein</topology>
    </subcellularLocation>
</comment>
<evidence type="ECO:0000259" key="9">
    <source>
        <dbReference type="PROSITE" id="PS51012"/>
    </source>
</evidence>
<dbReference type="Pfam" id="PF12698">
    <property type="entry name" value="ABC2_membrane_3"/>
    <property type="match status" value="1"/>
</dbReference>
<evidence type="ECO:0000256" key="1">
    <source>
        <dbReference type="ARBA" id="ARBA00004651"/>
    </source>
</evidence>
<keyword evidence="6 8" id="KW-1133">Transmembrane helix</keyword>
<sequence length="377" mass="42398">MFLRLFAIIKKEFLHLIRDPRSLLLMFVMPVLLLFIYGYAATFDIKEVPTAIFNQDKTATSRDFISRFLGSNYFILVEDLSSNSEFAQKLDSGKAKVIFNIPADFSSKIKKGKRADVQILIDGSDPNWASSAIGYINSIVEAYYQDLVRINFEKKGLDASQGASINLITRFWYNETLRSINFFVPGMICLILMQMSAILTSLTIVSEREQGTMESLVVSPIRKNELMAGKLVPYVIVAFFDVLLVTAVGFFWFHVPFKGSLILLMLSSLVFLVGAMGLGVLISINSKTSQEAMQTATLATMLPSVLLSGFVFPIENMPWVLQGISFFIPARYFLEILRAIFLKGVGLNAFWLDMLLMTVLSCLIIVASVRKFKKRIE</sequence>
<feature type="domain" description="ABC transmembrane type-2" evidence="9">
    <location>
        <begin position="133"/>
        <end position="375"/>
    </location>
</feature>
<feature type="transmembrane region" description="Helical" evidence="8">
    <location>
        <begin position="349"/>
        <end position="369"/>
    </location>
</feature>
<dbReference type="GO" id="GO:0140359">
    <property type="term" value="F:ABC-type transporter activity"/>
    <property type="evidence" value="ECO:0007669"/>
    <property type="project" value="InterPro"/>
</dbReference>
<evidence type="ECO:0000256" key="6">
    <source>
        <dbReference type="ARBA" id="ARBA00022989"/>
    </source>
</evidence>
<keyword evidence="3" id="KW-0813">Transport</keyword>
<dbReference type="InterPro" id="IPR013525">
    <property type="entry name" value="ABC2_TM"/>
</dbReference>
<organism evidence="10 11">
    <name type="scientific">candidate division WOR-1 bacterium RIFOXYB2_FULL_37_13</name>
    <dbReference type="NCBI Taxonomy" id="1802579"/>
    <lineage>
        <taxon>Bacteria</taxon>
        <taxon>Bacillati</taxon>
        <taxon>Saganbacteria</taxon>
    </lineage>
</organism>
<dbReference type="GO" id="GO:0005886">
    <property type="term" value="C:plasma membrane"/>
    <property type="evidence" value="ECO:0007669"/>
    <property type="project" value="UniProtKB-SubCell"/>
</dbReference>
<dbReference type="PANTHER" id="PTHR30294:SF29">
    <property type="entry name" value="MULTIDRUG ABC TRANSPORTER PERMEASE YBHS-RELATED"/>
    <property type="match status" value="1"/>
</dbReference>
<feature type="transmembrane region" description="Helical" evidence="8">
    <location>
        <begin position="21"/>
        <end position="40"/>
    </location>
</feature>
<protein>
    <recommendedName>
        <fullName evidence="9">ABC transmembrane type-2 domain-containing protein</fullName>
    </recommendedName>
</protein>
<keyword evidence="5 8" id="KW-0812">Transmembrane</keyword>
<keyword evidence="7 8" id="KW-0472">Membrane</keyword>
<dbReference type="EMBL" id="MEUB01000069">
    <property type="protein sequence ID" value="OGC18646.1"/>
    <property type="molecule type" value="Genomic_DNA"/>
</dbReference>
<comment type="caution">
    <text evidence="10">The sequence shown here is derived from an EMBL/GenBank/DDBJ whole genome shotgun (WGS) entry which is preliminary data.</text>
</comment>
<evidence type="ECO:0000256" key="5">
    <source>
        <dbReference type="ARBA" id="ARBA00022692"/>
    </source>
</evidence>
<reference evidence="10 11" key="1">
    <citation type="journal article" date="2016" name="Nat. Commun.">
        <title>Thousands of microbial genomes shed light on interconnected biogeochemical processes in an aquifer system.</title>
        <authorList>
            <person name="Anantharaman K."/>
            <person name="Brown C.T."/>
            <person name="Hug L.A."/>
            <person name="Sharon I."/>
            <person name="Castelle C.J."/>
            <person name="Probst A.J."/>
            <person name="Thomas B.C."/>
            <person name="Singh A."/>
            <person name="Wilkins M.J."/>
            <person name="Karaoz U."/>
            <person name="Brodie E.L."/>
            <person name="Williams K.H."/>
            <person name="Hubbard S.S."/>
            <person name="Banfield J.F."/>
        </authorList>
    </citation>
    <scope>NUCLEOTIDE SEQUENCE [LARGE SCALE GENOMIC DNA]</scope>
</reference>
<evidence type="ECO:0000256" key="2">
    <source>
        <dbReference type="ARBA" id="ARBA00007783"/>
    </source>
</evidence>
<dbReference type="Proteomes" id="UP000178417">
    <property type="component" value="Unassembled WGS sequence"/>
</dbReference>
<evidence type="ECO:0000313" key="10">
    <source>
        <dbReference type="EMBL" id="OGC18646.1"/>
    </source>
</evidence>